<dbReference type="OrthoDB" id="9833502at2"/>
<evidence type="ECO:0000313" key="2">
    <source>
        <dbReference type="EMBL" id="KAB2951679.1"/>
    </source>
</evidence>
<sequence length="222" mass="25008">MKSPLRIFSGVFYLLLALSILQRSDLMVVPGRIFSLAVALPAFFMTLYVIWLGLSLGTTDGKGLFMLSSAASSSSSGVVIAFFALTYLFFISRFIYLLLPVKRRDHTLLTENKLGKIKITRPAMEELVYNIATQQFGVRSAHIKIFNINEAGRLTVQLEVTTHREGMLPRLGPQLQQTIQEVLEKVTGLPVEEVTVTATKVLVNKELPWDDKNKQRPRRRVL</sequence>
<keyword evidence="1" id="KW-1133">Transmembrane helix</keyword>
<reference evidence="2 3" key="1">
    <citation type="submission" date="2019-10" db="EMBL/GenBank/DDBJ databases">
        <title>Whole-genome sequence of the extremophile Heliorestis acidaminivorans DSM 24790.</title>
        <authorList>
            <person name="Kyndt J.A."/>
            <person name="Meyer T.E."/>
        </authorList>
    </citation>
    <scope>NUCLEOTIDE SEQUENCE [LARGE SCALE GENOMIC DNA]</scope>
    <source>
        <strain evidence="2 3">DSM 24790</strain>
    </source>
</reference>
<name>A0A6I0F0R2_9FIRM</name>
<evidence type="ECO:0000313" key="3">
    <source>
        <dbReference type="Proteomes" id="UP000468766"/>
    </source>
</evidence>
<keyword evidence="3" id="KW-1185">Reference proteome</keyword>
<organism evidence="2 3">
    <name type="scientific">Heliorestis acidaminivorans</name>
    <dbReference type="NCBI Taxonomy" id="553427"/>
    <lineage>
        <taxon>Bacteria</taxon>
        <taxon>Bacillati</taxon>
        <taxon>Bacillota</taxon>
        <taxon>Clostridia</taxon>
        <taxon>Eubacteriales</taxon>
        <taxon>Heliobacteriaceae</taxon>
        <taxon>Heliorestis</taxon>
    </lineage>
</organism>
<dbReference type="EMBL" id="WBXO01000010">
    <property type="protein sequence ID" value="KAB2951679.1"/>
    <property type="molecule type" value="Genomic_DNA"/>
</dbReference>
<feature type="transmembrane region" description="Helical" evidence="1">
    <location>
        <begin position="33"/>
        <end position="56"/>
    </location>
</feature>
<dbReference type="AlphaFoldDB" id="A0A6I0F0R2"/>
<gene>
    <name evidence="2" type="primary">amaP</name>
    <name evidence="2" type="ORF">F9B85_11650</name>
</gene>
<protein>
    <submittedName>
        <fullName evidence="2">Alkaline shock response membrane anchor protein AmaP</fullName>
    </submittedName>
</protein>
<evidence type="ECO:0000256" key="1">
    <source>
        <dbReference type="SAM" id="Phobius"/>
    </source>
</evidence>
<dbReference type="NCBIfam" id="NF033218">
    <property type="entry name" value="anchor_AmaP"/>
    <property type="match status" value="1"/>
</dbReference>
<proteinExistence type="predicted"/>
<keyword evidence="1" id="KW-0472">Membrane</keyword>
<feature type="transmembrane region" description="Helical" evidence="1">
    <location>
        <begin position="77"/>
        <end position="99"/>
    </location>
</feature>
<keyword evidence="1" id="KW-0812">Transmembrane</keyword>
<accession>A0A6I0F0R2</accession>
<dbReference type="Proteomes" id="UP000468766">
    <property type="component" value="Unassembled WGS sequence"/>
</dbReference>
<comment type="caution">
    <text evidence="2">The sequence shown here is derived from an EMBL/GenBank/DDBJ whole genome shotgun (WGS) entry which is preliminary data.</text>
</comment>